<feature type="transmembrane region" description="Helical" evidence="1">
    <location>
        <begin position="108"/>
        <end position="128"/>
    </location>
</feature>
<feature type="transmembrane region" description="Helical" evidence="1">
    <location>
        <begin position="277"/>
        <end position="297"/>
    </location>
</feature>
<dbReference type="RefSeq" id="WP_377428185.1">
    <property type="nucleotide sequence ID" value="NZ_JBHSPR010000034.1"/>
</dbReference>
<organism evidence="2 3">
    <name type="scientific">Plantactinospora solaniradicis</name>
    <dbReference type="NCBI Taxonomy" id="1723736"/>
    <lineage>
        <taxon>Bacteria</taxon>
        <taxon>Bacillati</taxon>
        <taxon>Actinomycetota</taxon>
        <taxon>Actinomycetes</taxon>
        <taxon>Micromonosporales</taxon>
        <taxon>Micromonosporaceae</taxon>
        <taxon>Plantactinospora</taxon>
    </lineage>
</organism>
<feature type="transmembrane region" description="Helical" evidence="1">
    <location>
        <begin position="82"/>
        <end position="102"/>
    </location>
</feature>
<feature type="transmembrane region" description="Helical" evidence="1">
    <location>
        <begin position="140"/>
        <end position="161"/>
    </location>
</feature>
<accession>A0ABW1KG60</accession>
<dbReference type="PANTHER" id="PTHR36840">
    <property type="entry name" value="BLL5714 PROTEIN"/>
    <property type="match status" value="1"/>
</dbReference>
<protein>
    <submittedName>
        <fullName evidence="2">Low temperature requirement protein A</fullName>
    </submittedName>
</protein>
<sequence length="396" mass="41968">MRSRAATLLRGPEDPGRATFLELFFDLVFVFALFRLSQGLLERLTWSGAFQTVVVLLAVFWVWGHTAGVANRFDPAQPPIQALVIGCMFGTFLLAVVAPEAFGPRGLVFAGAYVAVQVGRSFFLVLVTRGHERQRFELRTLFWFGVSAPLWLAGALAHGWARGVLWAVAVAVDSAAPRLGLPTPGLPSARPAEFSFLSEFVAERHRQFFIIALGELIVVSGLAYASGGLVADRTAAVVVAFVTTVLLWRIYIYRAGEVLGAAVAAAPDPLRVVNSVLYAHAVMVAGVVAISVGDELVIRHPSGHTRPAWIAVVLGGPALFLAGRAILEYAVFARVSRDHVIGVLVLAVISPAMILVPPLIAAAAAAVVLAGVAVVDAARARRRLSAEPPSPPGGPS</sequence>
<dbReference type="Pfam" id="PF06772">
    <property type="entry name" value="LtrA"/>
    <property type="match status" value="1"/>
</dbReference>
<dbReference type="Proteomes" id="UP001596203">
    <property type="component" value="Unassembled WGS sequence"/>
</dbReference>
<dbReference type="InterPro" id="IPR010640">
    <property type="entry name" value="Low_temperature_requirement_A"/>
</dbReference>
<feature type="transmembrane region" description="Helical" evidence="1">
    <location>
        <begin position="49"/>
        <end position="70"/>
    </location>
</feature>
<proteinExistence type="predicted"/>
<evidence type="ECO:0000313" key="2">
    <source>
        <dbReference type="EMBL" id="MFC6020684.1"/>
    </source>
</evidence>
<reference evidence="3" key="1">
    <citation type="journal article" date="2019" name="Int. J. Syst. Evol. Microbiol.">
        <title>The Global Catalogue of Microorganisms (GCM) 10K type strain sequencing project: providing services to taxonomists for standard genome sequencing and annotation.</title>
        <authorList>
            <consortium name="The Broad Institute Genomics Platform"/>
            <consortium name="The Broad Institute Genome Sequencing Center for Infectious Disease"/>
            <person name="Wu L."/>
            <person name="Ma J."/>
        </authorList>
    </citation>
    <scope>NUCLEOTIDE SEQUENCE [LARGE SCALE GENOMIC DNA]</scope>
    <source>
        <strain evidence="3">ZS-35-S2</strain>
    </source>
</reference>
<keyword evidence="1" id="KW-0472">Membrane</keyword>
<feature type="transmembrane region" description="Helical" evidence="1">
    <location>
        <begin position="234"/>
        <end position="252"/>
    </location>
</feature>
<feature type="transmembrane region" description="Helical" evidence="1">
    <location>
        <begin position="208"/>
        <end position="227"/>
    </location>
</feature>
<keyword evidence="1" id="KW-0812">Transmembrane</keyword>
<evidence type="ECO:0000256" key="1">
    <source>
        <dbReference type="SAM" id="Phobius"/>
    </source>
</evidence>
<keyword evidence="3" id="KW-1185">Reference proteome</keyword>
<dbReference type="EMBL" id="JBHSPR010000034">
    <property type="protein sequence ID" value="MFC6020684.1"/>
    <property type="molecule type" value="Genomic_DNA"/>
</dbReference>
<feature type="transmembrane region" description="Helical" evidence="1">
    <location>
        <begin position="20"/>
        <end position="37"/>
    </location>
</feature>
<evidence type="ECO:0000313" key="3">
    <source>
        <dbReference type="Proteomes" id="UP001596203"/>
    </source>
</evidence>
<feature type="transmembrane region" description="Helical" evidence="1">
    <location>
        <begin position="309"/>
        <end position="332"/>
    </location>
</feature>
<dbReference type="PANTHER" id="PTHR36840:SF1">
    <property type="entry name" value="BLL5714 PROTEIN"/>
    <property type="match status" value="1"/>
</dbReference>
<name>A0ABW1KG60_9ACTN</name>
<gene>
    <name evidence="2" type="ORF">ACFP2T_31510</name>
</gene>
<keyword evidence="1" id="KW-1133">Transmembrane helix</keyword>
<feature type="transmembrane region" description="Helical" evidence="1">
    <location>
        <begin position="344"/>
        <end position="375"/>
    </location>
</feature>
<comment type="caution">
    <text evidence="2">The sequence shown here is derived from an EMBL/GenBank/DDBJ whole genome shotgun (WGS) entry which is preliminary data.</text>
</comment>